<dbReference type="PROSITE" id="PS00878">
    <property type="entry name" value="ODR_DC_2_1"/>
    <property type="match status" value="1"/>
</dbReference>
<dbReference type="Pfam" id="PF02784">
    <property type="entry name" value="Orn_Arg_deC_N"/>
    <property type="match status" value="1"/>
</dbReference>
<dbReference type="InterPro" id="IPR029066">
    <property type="entry name" value="PLP-binding_barrel"/>
</dbReference>
<dbReference type="GO" id="GO:0006596">
    <property type="term" value="P:polyamine biosynthetic process"/>
    <property type="evidence" value="ECO:0007669"/>
    <property type="project" value="InterPro"/>
</dbReference>
<dbReference type="PRINTS" id="PR01179">
    <property type="entry name" value="ODADCRBXLASE"/>
</dbReference>
<dbReference type="PANTHER" id="PTHR43727">
    <property type="entry name" value="DIAMINOPIMELATE DECARBOXYLASE"/>
    <property type="match status" value="1"/>
</dbReference>
<organism evidence="5 6">
    <name type="scientific">Blastocystis sp. subtype 1 (strain ATCC 50177 / NandII)</name>
    <dbReference type="NCBI Taxonomy" id="478820"/>
    <lineage>
        <taxon>Eukaryota</taxon>
        <taxon>Sar</taxon>
        <taxon>Stramenopiles</taxon>
        <taxon>Bigyra</taxon>
        <taxon>Opalozoa</taxon>
        <taxon>Opalinata</taxon>
        <taxon>Blastocystidae</taxon>
        <taxon>Blastocystis</taxon>
    </lineage>
</organism>
<keyword evidence="2 3" id="KW-0663">Pyridoxal phosphate</keyword>
<dbReference type="Proteomes" id="UP000078348">
    <property type="component" value="Unassembled WGS sequence"/>
</dbReference>
<evidence type="ECO:0000259" key="4">
    <source>
        <dbReference type="Pfam" id="PF02784"/>
    </source>
</evidence>
<dbReference type="AlphaFoldDB" id="A0A196SEF9"/>
<dbReference type="STRING" id="478820.A0A196SEF9"/>
<sequence length="445" mass="50076">MADYGTRCDAERTLQHLLRESILSKENPCGLFIDQRVLEENLNEIKSAFPEPYFSHHYAVKANPIKSVLKVVKDNGFGVECASFGEIFNALQAGMAPSDIVYDSPLKLEDEMRYCFTRGIHMNFDNLEEMETGYQLYRSLQKEGAVVKAPIGLRINSQVWFGVVADPEYRAGAIEATSTATPTSKFGLPIKDTDFETLLRMFEKWPELNGLHSHVGSQGVDLHLMVAGVKAVVELADKINERLHRKQICVIDIGGGLPVDYNHDESNHMPAKYAEQLRAEVPRLFSGDFEVLTEMGRWVVATSGWFASRIEYTKVAGGVLVGITHAGGNMFVREVYMRDVWHHPITVYDKNGNRKTTEERICNIAGPLCFSGDLIAKEISLPAFKKGDFIIYHHTAAYSISMYSKYNCVPAPPAYLYSVDEAQKVEVRLIKRKETVEEISSFWDA</sequence>
<dbReference type="InterPro" id="IPR022644">
    <property type="entry name" value="De-COase2_N"/>
</dbReference>
<dbReference type="SUPFAM" id="SSF50621">
    <property type="entry name" value="Alanine racemase C-terminal domain-like"/>
    <property type="match status" value="1"/>
</dbReference>
<feature type="modified residue" description="N6-(pyridoxal phosphate)lysine" evidence="3">
    <location>
        <position position="61"/>
    </location>
</feature>
<keyword evidence="6" id="KW-1185">Reference proteome</keyword>
<evidence type="ECO:0000256" key="3">
    <source>
        <dbReference type="PIRSR" id="PIRSR600183-50"/>
    </source>
</evidence>
<proteinExistence type="predicted"/>
<dbReference type="InterPro" id="IPR022653">
    <property type="entry name" value="De-COase2_pyr-phos_BS"/>
</dbReference>
<dbReference type="SUPFAM" id="SSF51419">
    <property type="entry name" value="PLP-binding barrel"/>
    <property type="match status" value="1"/>
</dbReference>
<name>A0A196SEF9_BLAHN</name>
<dbReference type="PRINTS" id="PR01182">
    <property type="entry name" value="ORNDCRBXLASE"/>
</dbReference>
<dbReference type="InterPro" id="IPR009006">
    <property type="entry name" value="Ala_racemase/Decarboxylase_C"/>
</dbReference>
<dbReference type="Gene3D" id="3.20.20.10">
    <property type="entry name" value="Alanine racemase"/>
    <property type="match status" value="1"/>
</dbReference>
<dbReference type="Gene3D" id="2.40.37.10">
    <property type="entry name" value="Lyase, Ornithine Decarboxylase, Chain A, domain 1"/>
    <property type="match status" value="1"/>
</dbReference>
<dbReference type="InterPro" id="IPR000183">
    <property type="entry name" value="Orn/DAP/Arg_de-COase"/>
</dbReference>
<feature type="domain" description="Orn/DAP/Arg decarboxylase 2 N-terminal" evidence="4">
    <location>
        <begin position="38"/>
        <end position="301"/>
    </location>
</feature>
<feature type="active site" description="Proton donor" evidence="3">
    <location>
        <position position="369"/>
    </location>
</feature>
<evidence type="ECO:0000256" key="1">
    <source>
        <dbReference type="ARBA" id="ARBA00001933"/>
    </source>
</evidence>
<gene>
    <name evidence="5" type="ORF">AV274_2784</name>
</gene>
<dbReference type="InterPro" id="IPR002433">
    <property type="entry name" value="Orn_de-COase"/>
</dbReference>
<comment type="caution">
    <text evidence="5">The sequence shown here is derived from an EMBL/GenBank/DDBJ whole genome shotgun (WGS) entry which is preliminary data.</text>
</comment>
<accession>A0A196SEF9</accession>
<dbReference type="PANTHER" id="PTHR43727:SF3">
    <property type="entry name" value="GROUP IV DECARBOXYLASE"/>
    <property type="match status" value="1"/>
</dbReference>
<dbReference type="EMBL" id="LXWW01000139">
    <property type="protein sequence ID" value="OAO15445.1"/>
    <property type="molecule type" value="Genomic_DNA"/>
</dbReference>
<evidence type="ECO:0000313" key="5">
    <source>
        <dbReference type="EMBL" id="OAO15445.1"/>
    </source>
</evidence>
<evidence type="ECO:0000256" key="2">
    <source>
        <dbReference type="ARBA" id="ARBA00022898"/>
    </source>
</evidence>
<evidence type="ECO:0000313" key="6">
    <source>
        <dbReference type="Proteomes" id="UP000078348"/>
    </source>
</evidence>
<comment type="cofactor">
    <cofactor evidence="1 3">
        <name>pyridoxal 5'-phosphate</name>
        <dbReference type="ChEBI" id="CHEBI:597326"/>
    </cofactor>
</comment>
<dbReference type="GO" id="GO:0009089">
    <property type="term" value="P:lysine biosynthetic process via diaminopimelate"/>
    <property type="evidence" value="ECO:0007669"/>
    <property type="project" value="TreeGrafter"/>
</dbReference>
<reference evidence="5 6" key="1">
    <citation type="submission" date="2016-05" db="EMBL/GenBank/DDBJ databases">
        <title>Nuclear genome of Blastocystis sp. subtype 1 NandII.</title>
        <authorList>
            <person name="Gentekaki E."/>
            <person name="Curtis B."/>
            <person name="Stairs C."/>
            <person name="Eme L."/>
            <person name="Herman E."/>
            <person name="Klimes V."/>
            <person name="Arias M.C."/>
            <person name="Elias M."/>
            <person name="Hilliou F."/>
            <person name="Klute M."/>
            <person name="Malik S.-B."/>
            <person name="Pightling A."/>
            <person name="Rachubinski R."/>
            <person name="Salas D."/>
            <person name="Schlacht A."/>
            <person name="Suga H."/>
            <person name="Archibald J."/>
            <person name="Ball S.G."/>
            <person name="Clark G."/>
            <person name="Dacks J."/>
            <person name="Van Der Giezen M."/>
            <person name="Tsaousis A."/>
            <person name="Roger A."/>
        </authorList>
    </citation>
    <scope>NUCLEOTIDE SEQUENCE [LARGE SCALE GENOMIC DNA]</scope>
    <source>
        <strain evidence="6">ATCC 50177 / NandII</strain>
    </source>
</reference>
<protein>
    <submittedName>
        <fullName evidence="5">Diaminopimelate decarboxylase</fullName>
    </submittedName>
</protein>
<dbReference type="GO" id="GO:0008836">
    <property type="term" value="F:diaminopimelate decarboxylase activity"/>
    <property type="evidence" value="ECO:0007669"/>
    <property type="project" value="TreeGrafter"/>
</dbReference>
<dbReference type="OrthoDB" id="5034579at2759"/>